<gene>
    <name evidence="2" type="ORF">KFL_002640095</name>
</gene>
<keyword evidence="1" id="KW-1133">Transmembrane helix</keyword>
<dbReference type="OrthoDB" id="2016662at2759"/>
<reference evidence="2 3" key="1">
    <citation type="journal article" date="2014" name="Nat. Commun.">
        <title>Klebsormidium flaccidum genome reveals primary factors for plant terrestrial adaptation.</title>
        <authorList>
            <person name="Hori K."/>
            <person name="Maruyama F."/>
            <person name="Fujisawa T."/>
            <person name="Togashi T."/>
            <person name="Yamamoto N."/>
            <person name="Seo M."/>
            <person name="Sato S."/>
            <person name="Yamada T."/>
            <person name="Mori H."/>
            <person name="Tajima N."/>
            <person name="Moriyama T."/>
            <person name="Ikeuchi M."/>
            <person name="Watanabe M."/>
            <person name="Wada H."/>
            <person name="Kobayashi K."/>
            <person name="Saito M."/>
            <person name="Masuda T."/>
            <person name="Sasaki-Sekimoto Y."/>
            <person name="Mashiguchi K."/>
            <person name="Awai K."/>
            <person name="Shimojima M."/>
            <person name="Masuda S."/>
            <person name="Iwai M."/>
            <person name="Nobusawa T."/>
            <person name="Narise T."/>
            <person name="Kondo S."/>
            <person name="Saito H."/>
            <person name="Sato R."/>
            <person name="Murakawa M."/>
            <person name="Ihara Y."/>
            <person name="Oshima-Yamada Y."/>
            <person name="Ohtaka K."/>
            <person name="Satoh M."/>
            <person name="Sonobe K."/>
            <person name="Ishii M."/>
            <person name="Ohtani R."/>
            <person name="Kanamori-Sato M."/>
            <person name="Honoki R."/>
            <person name="Miyazaki D."/>
            <person name="Mochizuki H."/>
            <person name="Umetsu J."/>
            <person name="Higashi K."/>
            <person name="Shibata D."/>
            <person name="Kamiya Y."/>
            <person name="Sato N."/>
            <person name="Nakamura Y."/>
            <person name="Tabata S."/>
            <person name="Ida S."/>
            <person name="Kurokawa K."/>
            <person name="Ohta H."/>
        </authorList>
    </citation>
    <scope>NUCLEOTIDE SEQUENCE [LARGE SCALE GENOMIC DNA]</scope>
    <source>
        <strain evidence="2 3">NIES-2285</strain>
    </source>
</reference>
<dbReference type="PANTHER" id="PTHR37898">
    <property type="entry name" value="OS05G0540200 PROTEIN"/>
    <property type="match status" value="1"/>
</dbReference>
<dbReference type="STRING" id="105231.A0A0U9HMT1"/>
<dbReference type="InterPro" id="IPR037759">
    <property type="entry name" value="At4g29660-like"/>
</dbReference>
<name>A0A0U9HMT1_KLENI</name>
<dbReference type="AlphaFoldDB" id="A0A0U9HMT1"/>
<keyword evidence="1" id="KW-0472">Membrane</keyword>
<dbReference type="Proteomes" id="UP000054558">
    <property type="component" value="Unassembled WGS sequence"/>
</dbReference>
<organism evidence="2 3">
    <name type="scientific">Klebsormidium nitens</name>
    <name type="common">Green alga</name>
    <name type="synonym">Ulothrix nitens</name>
    <dbReference type="NCBI Taxonomy" id="105231"/>
    <lineage>
        <taxon>Eukaryota</taxon>
        <taxon>Viridiplantae</taxon>
        <taxon>Streptophyta</taxon>
        <taxon>Klebsormidiophyceae</taxon>
        <taxon>Klebsormidiales</taxon>
        <taxon>Klebsormidiaceae</taxon>
        <taxon>Klebsormidium</taxon>
    </lineage>
</organism>
<proteinExistence type="predicted"/>
<dbReference type="OMA" id="WEEHHGK"/>
<evidence type="ECO:0000313" key="2">
    <source>
        <dbReference type="EMBL" id="GAQ85988.1"/>
    </source>
</evidence>
<feature type="transmembrane region" description="Helical" evidence="1">
    <location>
        <begin position="38"/>
        <end position="56"/>
    </location>
</feature>
<keyword evidence="1" id="KW-0812">Transmembrane</keyword>
<evidence type="ECO:0000256" key="1">
    <source>
        <dbReference type="SAM" id="Phobius"/>
    </source>
</evidence>
<dbReference type="PANTHER" id="PTHR37898:SF1">
    <property type="entry name" value="OS05G0540200 PROTEIN"/>
    <property type="match status" value="1"/>
</dbReference>
<protein>
    <submittedName>
        <fullName evidence="2">Uncharacterized protein</fullName>
    </submittedName>
</protein>
<evidence type="ECO:0000313" key="3">
    <source>
        <dbReference type="Proteomes" id="UP000054558"/>
    </source>
</evidence>
<keyword evidence="3" id="KW-1185">Reference proteome</keyword>
<accession>A0A0U9HMT1</accession>
<dbReference type="EMBL" id="DF237213">
    <property type="protein sequence ID" value="GAQ85988.1"/>
    <property type="molecule type" value="Genomic_DNA"/>
</dbReference>
<sequence length="99" mass="11792">MWRRFLQRRWPGYPSYRASVILFDELAAYERPRSLTPLLLLNVVGFYSGVVAAALTEQLYKERYWEEHPGQAVPTMRSWTYLGPHKVRREDFAEEEGRE</sequence>